<reference evidence="2 3" key="1">
    <citation type="submission" date="2013-09" db="EMBL/GenBank/DDBJ databases">
        <title>Biodegradation of hydrocarbons in the deep terrestrial subsurface : characterization of a microbial consortium composed of two Desulfotomaculum species originating from a deep geological formation.</title>
        <authorList>
            <person name="Aullo T."/>
            <person name="Berlendis S."/>
            <person name="Lascourreges J.-F."/>
            <person name="Dessort D."/>
            <person name="Saint-Laurent S."/>
            <person name="Schraauwers B."/>
            <person name="Mas J."/>
            <person name="Magot M."/>
            <person name="Ranchou-Peyruse A."/>
        </authorList>
    </citation>
    <scope>NUCLEOTIDE SEQUENCE [LARGE SCALE GENOMIC DNA]</scope>
    <source>
        <strain evidence="2 3">Bs107</strain>
    </source>
</reference>
<proteinExistence type="predicted"/>
<dbReference type="Gene3D" id="3.40.50.300">
    <property type="entry name" value="P-loop containing nucleotide triphosphate hydrolases"/>
    <property type="match status" value="1"/>
</dbReference>
<dbReference type="RefSeq" id="WP_099082099.1">
    <property type="nucleotide sequence ID" value="NZ_AWQQ01000017.1"/>
</dbReference>
<keyword evidence="3" id="KW-1185">Reference proteome</keyword>
<evidence type="ECO:0000259" key="1">
    <source>
        <dbReference type="Pfam" id="PF01656"/>
    </source>
</evidence>
<feature type="domain" description="CobQ/CobB/MinD/ParA nucleotide binding" evidence="1">
    <location>
        <begin position="15"/>
        <end position="107"/>
    </location>
</feature>
<dbReference type="Pfam" id="PF01656">
    <property type="entry name" value="CbiA"/>
    <property type="match status" value="1"/>
</dbReference>
<comment type="caution">
    <text evidence="2">The sequence shown here is derived from an EMBL/GenBank/DDBJ whole genome shotgun (WGS) entry which is preliminary data.</text>
</comment>
<dbReference type="EMBL" id="AWQQ01000017">
    <property type="protein sequence ID" value="PHJ39565.1"/>
    <property type="molecule type" value="Genomic_DNA"/>
</dbReference>
<sequence>MGTNNRVTVFVGNYGSGKTELSMNYALDLARQGQRVALVDLDIINPYFRSREKADLLESRGVHVLLPQAAYVMSEVPAMPPEIAGFIANRGYHVVIDVGGDNTGATALGRFADLLKNTGYRMLMVVNTNRPDTSSPAGIIAVMHSIEAASGLSVTALAGNTNLAWETDLALVQQGQAMLEQVSLQTGLPIDFIVVERSLQEQVQEHFPHRQVFPIDILMRLQWAQT</sequence>
<evidence type="ECO:0000313" key="3">
    <source>
        <dbReference type="Proteomes" id="UP000222564"/>
    </source>
</evidence>
<dbReference type="AlphaFoldDB" id="A0A2C6MIE1"/>
<dbReference type="InterPro" id="IPR002586">
    <property type="entry name" value="CobQ/CobB/MinD/ParA_Nub-bd_dom"/>
</dbReference>
<gene>
    <name evidence="2" type="ORF">P378_02290</name>
</gene>
<dbReference type="InterPro" id="IPR027417">
    <property type="entry name" value="P-loop_NTPase"/>
</dbReference>
<keyword evidence="2" id="KW-0067">ATP-binding</keyword>
<organism evidence="2 3">
    <name type="scientific">Desulforamulus profundi</name>
    <dbReference type="NCBI Taxonomy" id="1383067"/>
    <lineage>
        <taxon>Bacteria</taxon>
        <taxon>Bacillati</taxon>
        <taxon>Bacillota</taxon>
        <taxon>Clostridia</taxon>
        <taxon>Eubacteriales</taxon>
        <taxon>Peptococcaceae</taxon>
        <taxon>Desulforamulus</taxon>
    </lineage>
</organism>
<keyword evidence="2" id="KW-0547">Nucleotide-binding</keyword>
<dbReference type="GO" id="GO:0005524">
    <property type="term" value="F:ATP binding"/>
    <property type="evidence" value="ECO:0007669"/>
    <property type="project" value="UniProtKB-KW"/>
</dbReference>
<name>A0A2C6MIE1_9FIRM</name>
<accession>A0A2C6MIE1</accession>
<dbReference type="OrthoDB" id="9779501at2"/>
<dbReference type="SUPFAM" id="SSF52540">
    <property type="entry name" value="P-loop containing nucleoside triphosphate hydrolases"/>
    <property type="match status" value="1"/>
</dbReference>
<protein>
    <submittedName>
        <fullName evidence="2">ATP-binding protein</fullName>
    </submittedName>
</protein>
<dbReference type="Proteomes" id="UP000222564">
    <property type="component" value="Unassembled WGS sequence"/>
</dbReference>
<evidence type="ECO:0000313" key="2">
    <source>
        <dbReference type="EMBL" id="PHJ39565.1"/>
    </source>
</evidence>